<feature type="binding site" evidence="2">
    <location>
        <position position="154"/>
    </location>
    <ligand>
        <name>substrate</name>
    </ligand>
</feature>
<dbReference type="SUPFAM" id="SSF53756">
    <property type="entry name" value="UDP-Glycosyltransferase/glycogen phosphorylase"/>
    <property type="match status" value="1"/>
</dbReference>
<proteinExistence type="predicted"/>
<name>A0A660LBH3_9ACTN</name>
<reference evidence="3 4" key="1">
    <citation type="submission" date="2018-10" db="EMBL/GenBank/DDBJ databases">
        <title>Genomic Encyclopedia of Archaeal and Bacterial Type Strains, Phase II (KMG-II): from individual species to whole genera.</title>
        <authorList>
            <person name="Goeker M."/>
        </authorList>
    </citation>
    <scope>NUCLEOTIDE SEQUENCE [LARGE SCALE GENOMIC DNA]</scope>
    <source>
        <strain evidence="3 4">DSM 14954</strain>
    </source>
</reference>
<dbReference type="RefSeq" id="WP_170179001.1">
    <property type="nucleotide sequence ID" value="NZ_RBIL01000001.1"/>
</dbReference>
<evidence type="ECO:0000256" key="2">
    <source>
        <dbReference type="PIRSR" id="PIRSR620023-2"/>
    </source>
</evidence>
<protein>
    <submittedName>
        <fullName evidence="3">UDP-2,4-diacetamido-2,4, 6-trideoxy-beta-L-altropyranose hydrolase</fullName>
    </submittedName>
</protein>
<dbReference type="EMBL" id="RBIL01000001">
    <property type="protein sequence ID" value="RKQ92352.1"/>
    <property type="molecule type" value="Genomic_DNA"/>
</dbReference>
<dbReference type="Gene3D" id="3.40.50.2000">
    <property type="entry name" value="Glycogen Phosphorylase B"/>
    <property type="match status" value="1"/>
</dbReference>
<gene>
    <name evidence="3" type="ORF">C8N24_2198</name>
</gene>
<dbReference type="Gene3D" id="3.40.50.11190">
    <property type="match status" value="1"/>
</dbReference>
<organism evidence="3 4">
    <name type="scientific">Solirubrobacter pauli</name>
    <dbReference type="NCBI Taxonomy" id="166793"/>
    <lineage>
        <taxon>Bacteria</taxon>
        <taxon>Bacillati</taxon>
        <taxon>Actinomycetota</taxon>
        <taxon>Thermoleophilia</taxon>
        <taxon>Solirubrobacterales</taxon>
        <taxon>Solirubrobacteraceae</taxon>
        <taxon>Solirubrobacter</taxon>
    </lineage>
</organism>
<sequence length="347" mass="35773">MILVRADASVAIGLGHAMRCLALVQALRDEGGEATFLMAGAPPAFAVRAAAEEVPVAALAAQPGSAADAAETVEHARAVGARWVVVDGYHFGAEYQRALVDAGVQVLAFDDHGHAEHYWAHLVLNQNLGADADAYAAREPYTRLLLGVDHVLLRREFRAWDAAPRPVPARARTVLITLGGSDPANTSTQLLKSLALVPGPLAVEVLIGGANPHRAALEEAAAVSPHAVTLVVDAHDMAARMAGADLALAAAGGTAWELARVGTPQLSVAIADNQRPAAAALAERGVAVGLGWHADLSETAVARTITRLVDDAATRADLAARGRALIDGRGPARVLDAMGLVRTGSAA</sequence>
<dbReference type="InterPro" id="IPR020023">
    <property type="entry name" value="PseG"/>
</dbReference>
<feature type="active site" description="Proton acceptor" evidence="1">
    <location>
        <position position="16"/>
    </location>
</feature>
<dbReference type="GO" id="GO:0016787">
    <property type="term" value="F:hydrolase activity"/>
    <property type="evidence" value="ECO:0007669"/>
    <property type="project" value="UniProtKB-KW"/>
</dbReference>
<evidence type="ECO:0000313" key="3">
    <source>
        <dbReference type="EMBL" id="RKQ92352.1"/>
    </source>
</evidence>
<feature type="binding site" evidence="2">
    <location>
        <position position="257"/>
    </location>
    <ligand>
        <name>substrate</name>
    </ligand>
</feature>
<evidence type="ECO:0000313" key="4">
    <source>
        <dbReference type="Proteomes" id="UP000278962"/>
    </source>
</evidence>
<evidence type="ECO:0000256" key="1">
    <source>
        <dbReference type="PIRSR" id="PIRSR620023-1"/>
    </source>
</evidence>
<keyword evidence="4" id="KW-1185">Reference proteome</keyword>
<dbReference type="NCBIfam" id="TIGR03590">
    <property type="entry name" value="PseG"/>
    <property type="match status" value="1"/>
</dbReference>
<comment type="caution">
    <text evidence="3">The sequence shown here is derived from an EMBL/GenBank/DDBJ whole genome shotgun (WGS) entry which is preliminary data.</text>
</comment>
<dbReference type="Proteomes" id="UP000278962">
    <property type="component" value="Unassembled WGS sequence"/>
</dbReference>
<accession>A0A660LBH3</accession>
<dbReference type="AlphaFoldDB" id="A0A660LBH3"/>
<keyword evidence="3" id="KW-0378">Hydrolase</keyword>